<comment type="caution">
    <text evidence="4">The sequence shown here is derived from an EMBL/GenBank/DDBJ whole genome shotgun (WGS) entry which is preliminary data.</text>
</comment>
<dbReference type="Gene3D" id="3.50.50.60">
    <property type="entry name" value="FAD/NAD(P)-binding domain"/>
    <property type="match status" value="1"/>
</dbReference>
<evidence type="ECO:0000313" key="5">
    <source>
        <dbReference type="Proteomes" id="UP000249577"/>
    </source>
</evidence>
<gene>
    <name evidence="4" type="ORF">DI565_06095</name>
</gene>
<dbReference type="Gene3D" id="3.30.9.10">
    <property type="entry name" value="D-Amino Acid Oxidase, subunit A, domain 2"/>
    <property type="match status" value="1"/>
</dbReference>
<dbReference type="PANTHER" id="PTHR13847">
    <property type="entry name" value="SARCOSINE DEHYDROGENASE-RELATED"/>
    <property type="match status" value="1"/>
</dbReference>
<proteinExistence type="predicted"/>
<dbReference type="GO" id="GO:0016491">
    <property type="term" value="F:oxidoreductase activity"/>
    <property type="evidence" value="ECO:0007669"/>
    <property type="project" value="UniProtKB-KW"/>
</dbReference>
<dbReference type="SUPFAM" id="SSF51905">
    <property type="entry name" value="FAD/NAD(P)-binding domain"/>
    <property type="match status" value="1"/>
</dbReference>
<dbReference type="Proteomes" id="UP000249577">
    <property type="component" value="Unassembled WGS sequence"/>
</dbReference>
<dbReference type="InterPro" id="IPR006076">
    <property type="entry name" value="FAD-dep_OxRdtase"/>
</dbReference>
<feature type="domain" description="FAD dependent oxidoreductase" evidence="3">
    <location>
        <begin position="39"/>
        <end position="366"/>
    </location>
</feature>
<reference evidence="4 5" key="1">
    <citation type="submission" date="2017-08" db="EMBL/GenBank/DDBJ databases">
        <title>Infants hospitalized years apart are colonized by the same room-sourced microbial strains.</title>
        <authorList>
            <person name="Brooks B."/>
            <person name="Olm M.R."/>
            <person name="Firek B.A."/>
            <person name="Baker R."/>
            <person name="Thomas B.C."/>
            <person name="Morowitz M.J."/>
            <person name="Banfield J.F."/>
        </authorList>
    </citation>
    <scope>NUCLEOTIDE SEQUENCE [LARGE SCALE GENOMIC DNA]</scope>
    <source>
        <strain evidence="4">S2_005_003_R2_43</strain>
    </source>
</reference>
<dbReference type="AlphaFoldDB" id="A0A2W5KND8"/>
<name>A0A2W5KND8_ANCNO</name>
<protein>
    <recommendedName>
        <fullName evidence="3">FAD dependent oxidoreductase domain-containing protein</fullName>
    </recommendedName>
</protein>
<accession>A0A2W5KND8</accession>
<sequence>MRRSARTVVLIDLSTFSFRSRPRPGRVFAAPDDLRDGYDVVVVGGGVRGLAIARACAADGASVALLAAGEIAAAADERAWPVVRSAHVDRLRAGSDGAAAARLRRTARNLGGGVAIDRSGCLTLADGFGAVERLGEAAARLTSDGVEAWMVPAREVAALSPPLSGRSNLGAALYEPGAATVDADALALALAGDAAARGAHLVPHAPVAAIERLGAAAAGVETLGRSVRAGAIVLAGDLSAIRLVREGRGRLSLTRDERLILVTSAGAPDIGPALAIDDLLVSRDRAGALTLSGPANAGAIARRLTALAPALGGLAVAAEEPVTIWTGVDGLPQVGAAEIERLWLALGYGRNGLSLGLAAAEHLAARIAGRRGEATLDPFAPTRRPAIRASELLRRAGRSAFPPRRPRVSASRSTARSPSASASAGGRRTGSTATASQAR</sequence>
<dbReference type="InterPro" id="IPR036188">
    <property type="entry name" value="FAD/NAD-bd_sf"/>
</dbReference>
<organism evidence="4 5">
    <name type="scientific">Ancylobacter novellus</name>
    <name type="common">Thiobacillus novellus</name>
    <dbReference type="NCBI Taxonomy" id="921"/>
    <lineage>
        <taxon>Bacteria</taxon>
        <taxon>Pseudomonadati</taxon>
        <taxon>Pseudomonadota</taxon>
        <taxon>Alphaproteobacteria</taxon>
        <taxon>Hyphomicrobiales</taxon>
        <taxon>Xanthobacteraceae</taxon>
        <taxon>Ancylobacter</taxon>
    </lineage>
</organism>
<dbReference type="Pfam" id="PF01266">
    <property type="entry name" value="DAO"/>
    <property type="match status" value="1"/>
</dbReference>
<evidence type="ECO:0000256" key="2">
    <source>
        <dbReference type="SAM" id="MobiDB-lite"/>
    </source>
</evidence>
<evidence type="ECO:0000259" key="3">
    <source>
        <dbReference type="Pfam" id="PF01266"/>
    </source>
</evidence>
<feature type="compositionally biased region" description="Low complexity" evidence="2">
    <location>
        <begin position="398"/>
        <end position="439"/>
    </location>
</feature>
<feature type="region of interest" description="Disordered" evidence="2">
    <location>
        <begin position="392"/>
        <end position="439"/>
    </location>
</feature>
<evidence type="ECO:0000256" key="1">
    <source>
        <dbReference type="ARBA" id="ARBA00023002"/>
    </source>
</evidence>
<dbReference type="PANTHER" id="PTHR13847:SF289">
    <property type="entry name" value="GLYCINE OXIDASE"/>
    <property type="match status" value="1"/>
</dbReference>
<dbReference type="GO" id="GO:0005737">
    <property type="term" value="C:cytoplasm"/>
    <property type="evidence" value="ECO:0007669"/>
    <property type="project" value="TreeGrafter"/>
</dbReference>
<evidence type="ECO:0000313" key="4">
    <source>
        <dbReference type="EMBL" id="PZQ16958.1"/>
    </source>
</evidence>
<dbReference type="EMBL" id="QFPN01000003">
    <property type="protein sequence ID" value="PZQ16958.1"/>
    <property type="molecule type" value="Genomic_DNA"/>
</dbReference>
<keyword evidence="1" id="KW-0560">Oxidoreductase</keyword>